<dbReference type="PROSITE" id="PS50089">
    <property type="entry name" value="ZF_RING_2"/>
    <property type="match status" value="1"/>
</dbReference>
<sequence>MAEEYNTSTGLPMATAVDNTDTRVASKDEDKTSTVDENGYESECSSSSRSEHDVACSALEIEADAFTRFIERQRLEVMFELRRIRLGERPVTGQDNRDRIATFLNNIHERQQVPRVPSTRPVVPSAHIADINSLTNRRCVSAALSSAAFRQDLENTIRQTIGIRPVEPVQRVSQAPTLPQVLATVNVEPQQQQPQTPPTMPQPLIEQQQPPREVLNVVRQENEFDAWQAITQLQRERIVLDISDLVHRQLVTSALESDFRVHLERNVLNRLEGAAPVQQQPQQQQQRVAPAAAVPIIRPPLPRANIRAPASNIDELSTRLDSMQQMIQLMFTMQMDMQRLLRQDVASALANSSTSAINPPTQPVQAGHCTVCLSAIADTVLYRCGHLCVCYMCGLQLQQATSANACKCPICRAPVDDILRVYRSSRDGE</sequence>
<evidence type="ECO:0000256" key="2">
    <source>
        <dbReference type="ARBA" id="ARBA00022833"/>
    </source>
</evidence>
<dbReference type="EMBL" id="CAJNYT010001466">
    <property type="protein sequence ID" value="CAF3412792.1"/>
    <property type="molecule type" value="Genomic_DNA"/>
</dbReference>
<dbReference type="GO" id="GO:0008270">
    <property type="term" value="F:zinc ion binding"/>
    <property type="evidence" value="ECO:0007669"/>
    <property type="project" value="UniProtKB-KW"/>
</dbReference>
<dbReference type="Proteomes" id="UP000663862">
    <property type="component" value="Unassembled WGS sequence"/>
</dbReference>
<evidence type="ECO:0000313" key="10">
    <source>
        <dbReference type="EMBL" id="CAF4331688.1"/>
    </source>
</evidence>
<dbReference type="EMBL" id="CAJOBQ010000338">
    <property type="protein sequence ID" value="CAF4331688.1"/>
    <property type="molecule type" value="Genomic_DNA"/>
</dbReference>
<accession>A0A818B262</accession>
<reference evidence="7" key="1">
    <citation type="submission" date="2021-02" db="EMBL/GenBank/DDBJ databases">
        <authorList>
            <person name="Nowell W R."/>
        </authorList>
    </citation>
    <scope>NUCLEOTIDE SEQUENCE</scope>
</reference>
<keyword evidence="2" id="KW-0862">Zinc</keyword>
<proteinExistence type="predicted"/>
<evidence type="ECO:0000256" key="1">
    <source>
        <dbReference type="ARBA" id="ARBA00022771"/>
    </source>
</evidence>
<keyword evidence="1 3" id="KW-0479">Metal-binding</keyword>
<feature type="domain" description="RING-type" evidence="5">
    <location>
        <begin position="369"/>
        <end position="412"/>
    </location>
</feature>
<feature type="region of interest" description="Disordered" evidence="4">
    <location>
        <begin position="1"/>
        <end position="47"/>
    </location>
</feature>
<evidence type="ECO:0000313" key="8">
    <source>
        <dbReference type="EMBL" id="CAF3498200.1"/>
    </source>
</evidence>
<dbReference type="EMBL" id="CAJOBR010004253">
    <property type="protein sequence ID" value="CAF4774055.1"/>
    <property type="molecule type" value="Genomic_DNA"/>
</dbReference>
<name>A0A818B262_9BILA</name>
<evidence type="ECO:0000256" key="4">
    <source>
        <dbReference type="SAM" id="MobiDB-lite"/>
    </source>
</evidence>
<evidence type="ECO:0000313" key="9">
    <source>
        <dbReference type="EMBL" id="CAF4199738.1"/>
    </source>
</evidence>
<evidence type="ECO:0000313" key="11">
    <source>
        <dbReference type="EMBL" id="CAF4774055.1"/>
    </source>
</evidence>
<evidence type="ECO:0000256" key="3">
    <source>
        <dbReference type="PROSITE-ProRule" id="PRU00175"/>
    </source>
</evidence>
<dbReference type="PANTHER" id="PTHR46519:SF2">
    <property type="entry name" value="RING_U-BOX SUPERFAMILY PROTEIN"/>
    <property type="match status" value="1"/>
</dbReference>
<dbReference type="EMBL" id="CAJNYU010000955">
    <property type="protein sequence ID" value="CAF3399958.1"/>
    <property type="molecule type" value="Genomic_DNA"/>
</dbReference>
<dbReference type="SUPFAM" id="SSF57850">
    <property type="entry name" value="RING/U-box"/>
    <property type="match status" value="1"/>
</dbReference>
<dbReference type="Proteomes" id="UP000663869">
    <property type="component" value="Unassembled WGS sequence"/>
</dbReference>
<feature type="compositionally biased region" description="Polar residues" evidence="4">
    <location>
        <begin position="1"/>
        <end position="10"/>
    </location>
</feature>
<feature type="compositionally biased region" description="Basic and acidic residues" evidence="4">
    <location>
        <begin position="20"/>
        <end position="34"/>
    </location>
</feature>
<evidence type="ECO:0000313" key="12">
    <source>
        <dbReference type="Proteomes" id="UP000663872"/>
    </source>
</evidence>
<evidence type="ECO:0000313" key="7">
    <source>
        <dbReference type="EMBL" id="CAF3412792.1"/>
    </source>
</evidence>
<protein>
    <recommendedName>
        <fullName evidence="5">RING-type domain-containing protein</fullName>
    </recommendedName>
</protein>
<dbReference type="InterPro" id="IPR001841">
    <property type="entry name" value="Znf_RING"/>
</dbReference>
<dbReference type="Proteomes" id="UP000663848">
    <property type="component" value="Unassembled WGS sequence"/>
</dbReference>
<comment type="caution">
    <text evidence="7">The sequence shown here is derived from an EMBL/GenBank/DDBJ whole genome shotgun (WGS) entry which is preliminary data.</text>
</comment>
<dbReference type="EMBL" id="CAJOBO010000353">
    <property type="protein sequence ID" value="CAF4199738.1"/>
    <property type="molecule type" value="Genomic_DNA"/>
</dbReference>
<evidence type="ECO:0000313" key="6">
    <source>
        <dbReference type="EMBL" id="CAF3399958.1"/>
    </source>
</evidence>
<dbReference type="Proteomes" id="UP000663872">
    <property type="component" value="Unassembled WGS sequence"/>
</dbReference>
<keyword evidence="1 3" id="KW-0863">Zinc-finger</keyword>
<dbReference type="Gene3D" id="3.30.40.10">
    <property type="entry name" value="Zinc/RING finger domain, C3HC4 (zinc finger)"/>
    <property type="match status" value="1"/>
</dbReference>
<dbReference type="PANTHER" id="PTHR46519">
    <property type="entry name" value="RING/U-BOX SUPERFAMILY PROTEIN"/>
    <property type="match status" value="1"/>
</dbReference>
<dbReference type="InterPro" id="IPR013083">
    <property type="entry name" value="Znf_RING/FYVE/PHD"/>
</dbReference>
<dbReference type="Pfam" id="PF13920">
    <property type="entry name" value="zf-C3HC4_3"/>
    <property type="match status" value="1"/>
</dbReference>
<gene>
    <name evidence="6" type="ORF">FME351_LOCUS8967</name>
    <name evidence="7" type="ORF">GRG538_LOCUS11071</name>
    <name evidence="9" type="ORF">HFQ381_LOCUS7394</name>
    <name evidence="8" type="ORF">LUA448_LOCUS25121</name>
    <name evidence="11" type="ORF">QYT958_LOCUS22333</name>
    <name evidence="10" type="ORF">TSG867_LOCUS8256</name>
</gene>
<dbReference type="AlphaFoldDB" id="A0A818B262"/>
<organism evidence="7 12">
    <name type="scientific">Rotaria socialis</name>
    <dbReference type="NCBI Taxonomy" id="392032"/>
    <lineage>
        <taxon>Eukaryota</taxon>
        <taxon>Metazoa</taxon>
        <taxon>Spiralia</taxon>
        <taxon>Gnathifera</taxon>
        <taxon>Rotifera</taxon>
        <taxon>Eurotatoria</taxon>
        <taxon>Bdelloidea</taxon>
        <taxon>Philodinida</taxon>
        <taxon>Philodinidae</taxon>
        <taxon>Rotaria</taxon>
    </lineage>
</organism>
<dbReference type="EMBL" id="CAJNYD010003317">
    <property type="protein sequence ID" value="CAF3498200.1"/>
    <property type="molecule type" value="Genomic_DNA"/>
</dbReference>
<dbReference type="Proteomes" id="UP000663833">
    <property type="component" value="Unassembled WGS sequence"/>
</dbReference>
<dbReference type="Proteomes" id="UP000663851">
    <property type="component" value="Unassembled WGS sequence"/>
</dbReference>
<evidence type="ECO:0000259" key="5">
    <source>
        <dbReference type="PROSITE" id="PS50089"/>
    </source>
</evidence>